<dbReference type="AlphaFoldDB" id="A0A4P7D4Z8"/>
<sequence>MAHAPGHRHRAREDPALKHCAWKPDDRLHRSPRAGQCSRRSCTGHLSGIGSFRRLIHWVTVAPARSDNRTDSIHVKFNVTPLGLTPNRRCGVLEIEGQLINYDHGPSNSVGLLWPNSLGNSTDSRVTLVNSNGNSSSLVFRSPMVHVPPAKPRCP</sequence>
<proteinExistence type="predicted"/>
<accession>A0A4P7D4Z8</accession>
<dbReference type="InterPro" id="IPR010623">
    <property type="entry name" value="IcmF_C"/>
</dbReference>
<feature type="domain" description="Type VI secretion system IcmF C-terminal" evidence="1">
    <location>
        <begin position="77"/>
        <end position="141"/>
    </location>
</feature>
<reference evidence="2 3" key="1">
    <citation type="submission" date="2019-03" db="EMBL/GenBank/DDBJ databases">
        <title>Paraburkholderia sp. 7MH5, isolated from subtropical forest soil.</title>
        <authorList>
            <person name="Gao Z.-H."/>
            <person name="Qiu L.-H."/>
        </authorList>
    </citation>
    <scope>NUCLEOTIDE SEQUENCE [LARGE SCALE GENOMIC DNA]</scope>
    <source>
        <strain evidence="2 3">7MH5</strain>
    </source>
</reference>
<gene>
    <name evidence="2" type="ORF">E1956_38830</name>
</gene>
<name>A0A4P7D4Z8_9BURK</name>
<dbReference type="KEGG" id="ppai:E1956_38830"/>
<keyword evidence="3" id="KW-1185">Reference proteome</keyword>
<evidence type="ECO:0000313" key="2">
    <source>
        <dbReference type="EMBL" id="QBR03128.1"/>
    </source>
</evidence>
<organism evidence="2 3">
    <name type="scientific">Paraburkholderia pallida</name>
    <dbReference type="NCBI Taxonomy" id="2547399"/>
    <lineage>
        <taxon>Bacteria</taxon>
        <taxon>Pseudomonadati</taxon>
        <taxon>Pseudomonadota</taxon>
        <taxon>Betaproteobacteria</taxon>
        <taxon>Burkholderiales</taxon>
        <taxon>Burkholderiaceae</taxon>
        <taxon>Paraburkholderia</taxon>
    </lineage>
</organism>
<dbReference type="EMBL" id="CP038151">
    <property type="protein sequence ID" value="QBR03128.1"/>
    <property type="molecule type" value="Genomic_DNA"/>
</dbReference>
<dbReference type="Pfam" id="PF06744">
    <property type="entry name" value="IcmF_C"/>
    <property type="match status" value="1"/>
</dbReference>
<evidence type="ECO:0000313" key="3">
    <source>
        <dbReference type="Proteomes" id="UP000295727"/>
    </source>
</evidence>
<protein>
    <recommendedName>
        <fullName evidence="1">Type VI secretion system IcmF C-terminal domain-containing protein</fullName>
    </recommendedName>
</protein>
<dbReference type="OrthoDB" id="9758229at2"/>
<evidence type="ECO:0000259" key="1">
    <source>
        <dbReference type="Pfam" id="PF06744"/>
    </source>
</evidence>
<dbReference type="Proteomes" id="UP000295727">
    <property type="component" value="Chromosome 4"/>
</dbReference>